<dbReference type="InterPro" id="IPR013087">
    <property type="entry name" value="Znf_C2H2_type"/>
</dbReference>
<evidence type="ECO:0000256" key="1">
    <source>
        <dbReference type="PROSITE-ProRule" id="PRU00042"/>
    </source>
</evidence>
<dbReference type="PROSITE" id="PS50157">
    <property type="entry name" value="ZINC_FINGER_C2H2_2"/>
    <property type="match status" value="1"/>
</dbReference>
<dbReference type="HOGENOM" id="CLU_1053746_0_0_1"/>
<evidence type="ECO:0000313" key="4">
    <source>
        <dbReference type="Proteomes" id="UP000019478"/>
    </source>
</evidence>
<protein>
    <recommendedName>
        <fullName evidence="2">C2H2-type domain-containing protein</fullName>
    </recommendedName>
</protein>
<gene>
    <name evidence="3" type="ORF">A1O3_05756</name>
</gene>
<dbReference type="Proteomes" id="UP000019478">
    <property type="component" value="Unassembled WGS sequence"/>
</dbReference>
<feature type="domain" description="C2H2-type" evidence="2">
    <location>
        <begin position="8"/>
        <end position="38"/>
    </location>
</feature>
<dbReference type="SMART" id="SM00355">
    <property type="entry name" value="ZnF_C2H2"/>
    <property type="match status" value="2"/>
</dbReference>
<dbReference type="SUPFAM" id="SSF57667">
    <property type="entry name" value="beta-beta-alpha zinc fingers"/>
    <property type="match status" value="1"/>
</dbReference>
<evidence type="ECO:0000313" key="3">
    <source>
        <dbReference type="EMBL" id="EXJ85081.1"/>
    </source>
</evidence>
<keyword evidence="1" id="KW-0479">Metal-binding</keyword>
<keyword evidence="1" id="KW-0863">Zinc-finger</keyword>
<accession>W9Y758</accession>
<dbReference type="STRING" id="1182542.W9Y758"/>
<dbReference type="OrthoDB" id="8922241at2759"/>
<reference evidence="3 4" key="1">
    <citation type="submission" date="2013-03" db="EMBL/GenBank/DDBJ databases">
        <title>The Genome Sequence of Capronia epimyces CBS 606.96.</title>
        <authorList>
            <consortium name="The Broad Institute Genomics Platform"/>
            <person name="Cuomo C."/>
            <person name="de Hoog S."/>
            <person name="Gorbushina A."/>
            <person name="Walker B."/>
            <person name="Young S.K."/>
            <person name="Zeng Q."/>
            <person name="Gargeya S."/>
            <person name="Fitzgerald M."/>
            <person name="Haas B."/>
            <person name="Abouelleil A."/>
            <person name="Allen A.W."/>
            <person name="Alvarado L."/>
            <person name="Arachchi H.M."/>
            <person name="Berlin A.M."/>
            <person name="Chapman S.B."/>
            <person name="Gainer-Dewar J."/>
            <person name="Goldberg J."/>
            <person name="Griggs A."/>
            <person name="Gujja S."/>
            <person name="Hansen M."/>
            <person name="Howarth C."/>
            <person name="Imamovic A."/>
            <person name="Ireland A."/>
            <person name="Larimer J."/>
            <person name="McCowan C."/>
            <person name="Murphy C."/>
            <person name="Pearson M."/>
            <person name="Poon T.W."/>
            <person name="Priest M."/>
            <person name="Roberts A."/>
            <person name="Saif S."/>
            <person name="Shea T."/>
            <person name="Sisk P."/>
            <person name="Sykes S."/>
            <person name="Wortman J."/>
            <person name="Nusbaum C."/>
            <person name="Birren B."/>
        </authorList>
    </citation>
    <scope>NUCLEOTIDE SEQUENCE [LARGE SCALE GENOMIC DNA]</scope>
    <source>
        <strain evidence="3 4">CBS 606.96</strain>
    </source>
</reference>
<dbReference type="EMBL" id="AMGY01000004">
    <property type="protein sequence ID" value="EXJ85081.1"/>
    <property type="molecule type" value="Genomic_DNA"/>
</dbReference>
<dbReference type="GeneID" id="19169866"/>
<name>W9Y758_9EURO</name>
<organism evidence="3 4">
    <name type="scientific">Capronia epimyces CBS 606.96</name>
    <dbReference type="NCBI Taxonomy" id="1182542"/>
    <lineage>
        <taxon>Eukaryota</taxon>
        <taxon>Fungi</taxon>
        <taxon>Dikarya</taxon>
        <taxon>Ascomycota</taxon>
        <taxon>Pezizomycotina</taxon>
        <taxon>Eurotiomycetes</taxon>
        <taxon>Chaetothyriomycetidae</taxon>
        <taxon>Chaetothyriales</taxon>
        <taxon>Herpotrichiellaceae</taxon>
        <taxon>Capronia</taxon>
    </lineage>
</organism>
<keyword evidence="1" id="KW-0862">Zinc</keyword>
<sequence length="243" mass="26687">MGHACQTHACQAQGCDKAYTTTSSLRHHVRAHHLGIKLTCKYCGKESADPSDARRHQLSCKQRPANEPVNQYVCAWWPCTHKSTRSDNAVRHIGTCASRPAYWVGDLPAPIKVLGQDQVGGVMPDITNLQVLPLAQGGDKEEAAEGENVLLDDFLGAQDLPPFGLSLEEQFALPLYTSEWESTPWVYGDQWAPPVDGVSQEPVVGFHDFNNHGADFEVFAGLADQSAGPLQEGICPKQIWQER</sequence>
<dbReference type="PROSITE" id="PS00028">
    <property type="entry name" value="ZINC_FINGER_C2H2_1"/>
    <property type="match status" value="1"/>
</dbReference>
<dbReference type="Pfam" id="PF00096">
    <property type="entry name" value="zf-C2H2"/>
    <property type="match status" value="1"/>
</dbReference>
<dbReference type="GO" id="GO:0008270">
    <property type="term" value="F:zinc ion binding"/>
    <property type="evidence" value="ECO:0007669"/>
    <property type="project" value="UniProtKB-KW"/>
</dbReference>
<dbReference type="AlphaFoldDB" id="W9Y758"/>
<proteinExistence type="predicted"/>
<dbReference type="InterPro" id="IPR036236">
    <property type="entry name" value="Znf_C2H2_sf"/>
</dbReference>
<evidence type="ECO:0000259" key="2">
    <source>
        <dbReference type="PROSITE" id="PS50157"/>
    </source>
</evidence>
<dbReference type="RefSeq" id="XP_007734066.1">
    <property type="nucleotide sequence ID" value="XM_007735876.1"/>
</dbReference>
<keyword evidence="4" id="KW-1185">Reference proteome</keyword>
<comment type="caution">
    <text evidence="3">The sequence shown here is derived from an EMBL/GenBank/DDBJ whole genome shotgun (WGS) entry which is preliminary data.</text>
</comment>
<dbReference type="Gene3D" id="3.30.160.60">
    <property type="entry name" value="Classic Zinc Finger"/>
    <property type="match status" value="1"/>
</dbReference>